<dbReference type="AlphaFoldDB" id="A0A1Y3LIF7"/>
<dbReference type="PANTHER" id="PTHR30386">
    <property type="entry name" value="MEMBRANE FUSION SUBUNIT OF EMRAB-TOLC MULTIDRUG EFFLUX PUMP"/>
    <property type="match status" value="1"/>
</dbReference>
<reference evidence="4 5" key="1">
    <citation type="submission" date="2017-05" db="EMBL/GenBank/DDBJ databases">
        <title>Whole genome sequence of Pseudomonas putida isolate 1312 commercialized as a biostimulant.</title>
        <authorList>
            <person name="Crovadore J."/>
            <person name="Blanc P."/>
            <person name="Chablais R."/>
            <person name="Cochard B."/>
            <person name="Grizard D."/>
            <person name="Lefort F."/>
        </authorList>
    </citation>
    <scope>NUCLEOTIDE SEQUENCE [LARGE SCALE GENOMIC DNA]</scope>
    <source>
        <strain evidence="4 5">1312</strain>
    </source>
</reference>
<dbReference type="Gene3D" id="2.40.30.170">
    <property type="match status" value="1"/>
</dbReference>
<evidence type="ECO:0000313" key="5">
    <source>
        <dbReference type="Proteomes" id="UP000196082"/>
    </source>
</evidence>
<dbReference type="RefSeq" id="WP_086974660.1">
    <property type="nucleotide sequence ID" value="NZ_NFSB01000053.1"/>
</dbReference>
<sequence length="417" mass="46562">MFRTEALAGRGLSWLGEIVLIRPVSFSLLTFIAVILGVMVVAFFSYGSYTKRSTVAGQLVPSSGQVKIYAPQYGVVLERFVEEGQNVERGERLISLSSERSSDSGLVQANVSEKLSQRHRSLKEELAKQEQLQAEERQSLQSKLESLRQELKTLMHQLDNQKKLVALASNAAERYQGLMDKGYISMDQLQQRQAQLLGERLKLQGLMRETTALRQKRIERRHELSGLPALHENQLASIRRALSSVEQELIENEAKRSVLITAPKSGIVTSILADPGQTVNSTRSLMSLVPTDSILQAELYAPSKTIGFIRTGDAVVLRYQAYPYQKFGQQDGQVRSISRTTLSAAELGSISGSVPGIGTDGEQIYRIRVDIEKQSVNAYGDYRPLQTGMLVDADILQETRRLYEWVLEPLYTLTGKL</sequence>
<keyword evidence="2" id="KW-0472">Membrane</keyword>
<evidence type="ECO:0000259" key="3">
    <source>
        <dbReference type="Pfam" id="PF26002"/>
    </source>
</evidence>
<evidence type="ECO:0000313" key="4">
    <source>
        <dbReference type="EMBL" id="OUM37766.1"/>
    </source>
</evidence>
<keyword evidence="2" id="KW-1133">Transmembrane helix</keyword>
<protein>
    <submittedName>
        <fullName evidence="4">HlyD family secretion protein</fullName>
    </submittedName>
</protein>
<dbReference type="EMBL" id="NFSB01000053">
    <property type="protein sequence ID" value="OUM37766.1"/>
    <property type="molecule type" value="Genomic_DNA"/>
</dbReference>
<dbReference type="InterPro" id="IPR050739">
    <property type="entry name" value="MFP"/>
</dbReference>
<dbReference type="PRINTS" id="PR01490">
    <property type="entry name" value="RTXTOXIND"/>
</dbReference>
<feature type="transmembrane region" description="Helical" evidence="2">
    <location>
        <begin position="20"/>
        <end position="44"/>
    </location>
</feature>
<dbReference type="InterPro" id="IPR058982">
    <property type="entry name" value="Beta-barrel_AprE"/>
</dbReference>
<keyword evidence="2" id="KW-0812">Transmembrane</keyword>
<dbReference type="InterPro" id="IPR011053">
    <property type="entry name" value="Single_hybrid_motif"/>
</dbReference>
<dbReference type="Proteomes" id="UP000196082">
    <property type="component" value="Unassembled WGS sequence"/>
</dbReference>
<gene>
    <name evidence="4" type="ORF">B8W72_03525</name>
</gene>
<dbReference type="Pfam" id="PF26002">
    <property type="entry name" value="Beta-barrel_AprE"/>
    <property type="match status" value="1"/>
</dbReference>
<feature type="coiled-coil region" evidence="1">
    <location>
        <begin position="112"/>
        <end position="164"/>
    </location>
</feature>
<organism evidence="4 5">
    <name type="scientific">Pseudomonas putida</name>
    <name type="common">Arthrobacter siderocapsulatus</name>
    <dbReference type="NCBI Taxonomy" id="303"/>
    <lineage>
        <taxon>Bacteria</taxon>
        <taxon>Pseudomonadati</taxon>
        <taxon>Pseudomonadota</taxon>
        <taxon>Gammaproteobacteria</taxon>
        <taxon>Pseudomonadales</taxon>
        <taxon>Pseudomonadaceae</taxon>
        <taxon>Pseudomonas</taxon>
    </lineage>
</organism>
<dbReference type="PANTHER" id="PTHR30386:SF28">
    <property type="entry name" value="EXPORTED PROTEIN"/>
    <property type="match status" value="1"/>
</dbReference>
<proteinExistence type="predicted"/>
<evidence type="ECO:0000256" key="1">
    <source>
        <dbReference type="SAM" id="Coils"/>
    </source>
</evidence>
<feature type="domain" description="AprE-like beta-barrel" evidence="3">
    <location>
        <begin position="297"/>
        <end position="396"/>
    </location>
</feature>
<dbReference type="Gene3D" id="2.40.50.100">
    <property type="match status" value="1"/>
</dbReference>
<dbReference type="SUPFAM" id="SSF51230">
    <property type="entry name" value="Single hybrid motif"/>
    <property type="match status" value="1"/>
</dbReference>
<accession>A0A1Y3LIF7</accession>
<name>A0A1Y3LIF7_PSEPU</name>
<evidence type="ECO:0000256" key="2">
    <source>
        <dbReference type="SAM" id="Phobius"/>
    </source>
</evidence>
<keyword evidence="1" id="KW-0175">Coiled coil</keyword>
<comment type="caution">
    <text evidence="4">The sequence shown here is derived from an EMBL/GenBank/DDBJ whole genome shotgun (WGS) entry which is preliminary data.</text>
</comment>